<dbReference type="InterPro" id="IPR024096">
    <property type="entry name" value="NO_sig/Golgi_transp_ligand-bd"/>
</dbReference>
<dbReference type="OrthoDB" id="7266652at2"/>
<keyword evidence="3" id="KW-1185">Reference proteome</keyword>
<name>A0A844ZNX4_9SPHN</name>
<sequence>MKGIIFTELVNFMEEGFGLVFADEVLVEADLPDGGAFTSVGSYPATNALKMVSIASVKSGVPVDELCQKYGSYLFQRFTVLFPDIMKLYTSVDELLDHVGPHIHEEVRILYPGAKPPSVTTRRENGVLVVSYQSHRPLAHIAYGLIRQSIEHYGDERELTWESSKLGDRAEFRLVKAL</sequence>
<protein>
    <submittedName>
        <fullName evidence="2">Guanylate cyclase</fullName>
    </submittedName>
</protein>
<reference evidence="2 3" key="1">
    <citation type="submission" date="2019-12" db="EMBL/GenBank/DDBJ databases">
        <title>Genomic-based taxomic classification of the family Erythrobacteraceae.</title>
        <authorList>
            <person name="Xu L."/>
        </authorList>
    </citation>
    <scope>NUCLEOTIDE SEQUENCE [LARGE SCALE GENOMIC DNA]</scope>
    <source>
        <strain evidence="2 3">JCM 16339</strain>
    </source>
</reference>
<comment type="caution">
    <text evidence="2">The sequence shown here is derived from an EMBL/GenBank/DDBJ whole genome shotgun (WGS) entry which is preliminary data.</text>
</comment>
<proteinExistence type="predicted"/>
<evidence type="ECO:0000313" key="2">
    <source>
        <dbReference type="EMBL" id="MXO88746.1"/>
    </source>
</evidence>
<dbReference type="InterPro" id="IPR011644">
    <property type="entry name" value="Heme_NO-bd"/>
</dbReference>
<evidence type="ECO:0000259" key="1">
    <source>
        <dbReference type="Pfam" id="PF07700"/>
    </source>
</evidence>
<accession>A0A844ZNX4</accession>
<evidence type="ECO:0000313" key="3">
    <source>
        <dbReference type="Proteomes" id="UP000435243"/>
    </source>
</evidence>
<dbReference type="RefSeq" id="WP_160591156.1">
    <property type="nucleotide sequence ID" value="NZ_BAAAFP010000003.1"/>
</dbReference>
<dbReference type="SUPFAM" id="SSF111126">
    <property type="entry name" value="Ligand-binding domain in the NO signalling and Golgi transport"/>
    <property type="match status" value="1"/>
</dbReference>
<gene>
    <name evidence="2" type="ORF">GRI32_08325</name>
</gene>
<dbReference type="Gene3D" id="3.90.1520.10">
    <property type="entry name" value="H-NOX domain"/>
    <property type="match status" value="1"/>
</dbReference>
<dbReference type="GO" id="GO:0020037">
    <property type="term" value="F:heme binding"/>
    <property type="evidence" value="ECO:0007669"/>
    <property type="project" value="InterPro"/>
</dbReference>
<dbReference type="Pfam" id="PF07700">
    <property type="entry name" value="HNOB"/>
    <property type="match status" value="1"/>
</dbReference>
<dbReference type="Proteomes" id="UP000435243">
    <property type="component" value="Unassembled WGS sequence"/>
</dbReference>
<dbReference type="InterPro" id="IPR038158">
    <property type="entry name" value="H-NOX_domain_sf"/>
</dbReference>
<dbReference type="AlphaFoldDB" id="A0A844ZNX4"/>
<organism evidence="2 3">
    <name type="scientific">Alteraurantiacibacter aestuarii</name>
    <dbReference type="NCBI Taxonomy" id="650004"/>
    <lineage>
        <taxon>Bacteria</taxon>
        <taxon>Pseudomonadati</taxon>
        <taxon>Pseudomonadota</taxon>
        <taxon>Alphaproteobacteria</taxon>
        <taxon>Sphingomonadales</taxon>
        <taxon>Erythrobacteraceae</taxon>
        <taxon>Alteraurantiacibacter</taxon>
    </lineage>
</organism>
<feature type="domain" description="Heme NO-binding" evidence="1">
    <location>
        <begin position="2"/>
        <end position="157"/>
    </location>
</feature>
<dbReference type="EMBL" id="WTYY01000004">
    <property type="protein sequence ID" value="MXO88746.1"/>
    <property type="molecule type" value="Genomic_DNA"/>
</dbReference>